<evidence type="ECO:0000256" key="1">
    <source>
        <dbReference type="ARBA" id="ARBA00005820"/>
    </source>
</evidence>
<reference evidence="7 8" key="1">
    <citation type="journal article" date="2017" name="Chemistry">
        <title>Isolation, Biosynthesis and Chemical Modifications of Rubterolones A-F: Rare Tropolone Alkaloids from Actinomadura sp. 5-2.</title>
        <authorList>
            <person name="Guo H."/>
            <person name="Benndorf R."/>
            <person name="Leichnitz D."/>
            <person name="Klassen J.L."/>
            <person name="Vollmers J."/>
            <person name="Gorls H."/>
            <person name="Steinacker M."/>
            <person name="Weigel C."/>
            <person name="Dahse H.M."/>
            <person name="Kaster A.K."/>
            <person name="de Beer Z.W."/>
            <person name="Poulsen M."/>
            <person name="Beemelmanns C."/>
        </authorList>
    </citation>
    <scope>NUCLEOTIDE SEQUENCE [LARGE SCALE GENOMIC DNA]</scope>
    <source>
        <strain evidence="7 8">5-2</strain>
    </source>
</reference>
<dbReference type="InterPro" id="IPR005158">
    <property type="entry name" value="BTAD"/>
</dbReference>
<name>A0A2P4UHP5_9ACTN</name>
<dbReference type="GO" id="GO:0006355">
    <property type="term" value="P:regulation of DNA-templated transcription"/>
    <property type="evidence" value="ECO:0007669"/>
    <property type="project" value="InterPro"/>
</dbReference>
<accession>A0A2P4UHP5</accession>
<evidence type="ECO:0000256" key="2">
    <source>
        <dbReference type="ARBA" id="ARBA00023015"/>
    </source>
</evidence>
<feature type="DNA-binding region" description="OmpR/PhoB-type" evidence="5">
    <location>
        <begin position="1"/>
        <end position="94"/>
    </location>
</feature>
<dbReference type="PANTHER" id="PTHR35807">
    <property type="entry name" value="TRANSCRIPTIONAL REGULATOR REDD-RELATED"/>
    <property type="match status" value="1"/>
</dbReference>
<evidence type="ECO:0000256" key="4">
    <source>
        <dbReference type="ARBA" id="ARBA00023163"/>
    </source>
</evidence>
<dbReference type="InterPro" id="IPR011990">
    <property type="entry name" value="TPR-like_helical_dom_sf"/>
</dbReference>
<sequence>MKYQALGPIRLIDGDTVHVIRAQKMEIALAVLLVRANQIVSTKELIGEIWDESPPLRAVPALHVYISQLRKLLLRPGVRENPIVTQAPGYLLRVDPEDVDYLVFQDLVRSGRTLLMRDRCEEALARFERALGLWCGPMLGGLTLGPIGRSLLTRVEEIRVECLEMQVEAKLMLGRHRELVSVLYGLINDHPFNEVFYEQLMRALHSSGRRADALRVYRMAWETLDRELGLEPGFKLREAQRTILARDTGRVRVRADVR</sequence>
<proteinExistence type="inferred from homology"/>
<dbReference type="Gene3D" id="1.25.40.10">
    <property type="entry name" value="Tetratricopeptide repeat domain"/>
    <property type="match status" value="1"/>
</dbReference>
<dbReference type="AlphaFoldDB" id="A0A2P4UHP5"/>
<dbReference type="GO" id="GO:0003677">
    <property type="term" value="F:DNA binding"/>
    <property type="evidence" value="ECO:0007669"/>
    <property type="project" value="UniProtKB-UniRule"/>
</dbReference>
<dbReference type="SMART" id="SM01043">
    <property type="entry name" value="BTAD"/>
    <property type="match status" value="1"/>
</dbReference>
<dbReference type="InterPro" id="IPR036388">
    <property type="entry name" value="WH-like_DNA-bd_sf"/>
</dbReference>
<keyword evidence="2" id="KW-0805">Transcription regulation</keyword>
<evidence type="ECO:0000259" key="6">
    <source>
        <dbReference type="PROSITE" id="PS51755"/>
    </source>
</evidence>
<dbReference type="Proteomes" id="UP000242367">
    <property type="component" value="Unassembled WGS sequence"/>
</dbReference>
<keyword evidence="3 5" id="KW-0238">DNA-binding</keyword>
<dbReference type="CDD" id="cd15831">
    <property type="entry name" value="BTAD"/>
    <property type="match status" value="1"/>
</dbReference>
<dbReference type="RefSeq" id="WP_103563650.1">
    <property type="nucleotide sequence ID" value="NZ_MTBP01000002.1"/>
</dbReference>
<dbReference type="Gene3D" id="1.10.10.10">
    <property type="entry name" value="Winged helix-like DNA-binding domain superfamily/Winged helix DNA-binding domain"/>
    <property type="match status" value="1"/>
</dbReference>
<dbReference type="InterPro" id="IPR051677">
    <property type="entry name" value="AfsR-DnrI-RedD_regulator"/>
</dbReference>
<keyword evidence="4" id="KW-0804">Transcription</keyword>
<dbReference type="Pfam" id="PF03704">
    <property type="entry name" value="BTAD"/>
    <property type="match status" value="1"/>
</dbReference>
<evidence type="ECO:0000256" key="5">
    <source>
        <dbReference type="PROSITE-ProRule" id="PRU01091"/>
    </source>
</evidence>
<comment type="caution">
    <text evidence="7">The sequence shown here is derived from an EMBL/GenBank/DDBJ whole genome shotgun (WGS) entry which is preliminary data.</text>
</comment>
<dbReference type="PANTHER" id="PTHR35807:SF1">
    <property type="entry name" value="TRANSCRIPTIONAL REGULATOR REDD"/>
    <property type="match status" value="1"/>
</dbReference>
<dbReference type="SUPFAM" id="SSF46894">
    <property type="entry name" value="C-terminal effector domain of the bipartite response regulators"/>
    <property type="match status" value="1"/>
</dbReference>
<dbReference type="Pfam" id="PF00486">
    <property type="entry name" value="Trans_reg_C"/>
    <property type="match status" value="1"/>
</dbReference>
<evidence type="ECO:0000313" key="7">
    <source>
        <dbReference type="EMBL" id="POM24528.1"/>
    </source>
</evidence>
<keyword evidence="8" id="KW-1185">Reference proteome</keyword>
<dbReference type="InterPro" id="IPR001867">
    <property type="entry name" value="OmpR/PhoB-type_DNA-bd"/>
</dbReference>
<dbReference type="InterPro" id="IPR016032">
    <property type="entry name" value="Sig_transdc_resp-reg_C-effctor"/>
</dbReference>
<evidence type="ECO:0000256" key="3">
    <source>
        <dbReference type="ARBA" id="ARBA00023125"/>
    </source>
</evidence>
<dbReference type="GO" id="GO:0000160">
    <property type="term" value="P:phosphorelay signal transduction system"/>
    <property type="evidence" value="ECO:0007669"/>
    <property type="project" value="InterPro"/>
</dbReference>
<dbReference type="SMART" id="SM00862">
    <property type="entry name" value="Trans_reg_C"/>
    <property type="match status" value="1"/>
</dbReference>
<dbReference type="EMBL" id="MTBP01000002">
    <property type="protein sequence ID" value="POM24528.1"/>
    <property type="molecule type" value="Genomic_DNA"/>
</dbReference>
<evidence type="ECO:0000313" key="8">
    <source>
        <dbReference type="Proteomes" id="UP000242367"/>
    </source>
</evidence>
<dbReference type="SUPFAM" id="SSF48452">
    <property type="entry name" value="TPR-like"/>
    <property type="match status" value="1"/>
</dbReference>
<gene>
    <name evidence="7" type="primary">afsR_6</name>
    <name evidence="7" type="ORF">BTM25_31570</name>
</gene>
<feature type="domain" description="OmpR/PhoB-type" evidence="6">
    <location>
        <begin position="1"/>
        <end position="94"/>
    </location>
</feature>
<dbReference type="PROSITE" id="PS51755">
    <property type="entry name" value="OMPR_PHOB"/>
    <property type="match status" value="1"/>
</dbReference>
<organism evidence="7 8">
    <name type="scientific">Actinomadura rubteroloni</name>
    <dbReference type="NCBI Taxonomy" id="1926885"/>
    <lineage>
        <taxon>Bacteria</taxon>
        <taxon>Bacillati</taxon>
        <taxon>Actinomycetota</taxon>
        <taxon>Actinomycetes</taxon>
        <taxon>Streptosporangiales</taxon>
        <taxon>Thermomonosporaceae</taxon>
        <taxon>Actinomadura</taxon>
    </lineage>
</organism>
<protein>
    <submittedName>
        <fullName evidence="7">Regulatory protein AfsR</fullName>
    </submittedName>
</protein>
<comment type="similarity">
    <text evidence="1">Belongs to the AfsR/DnrI/RedD regulatory family.</text>
</comment>